<protein>
    <submittedName>
        <fullName evidence="3">Uncharacterized protein</fullName>
    </submittedName>
</protein>
<feature type="signal peptide" evidence="2">
    <location>
        <begin position="1"/>
        <end position="21"/>
    </location>
</feature>
<sequence>MRRLLLAAMLGLGMLSEAASAALAGPGLSVAEPRLLAPVQYRRDYAPPRRHYGPPPRRYYRPYPPPRARYAPPPRPYYRAYPPPRARYAPPPPRRHYYR</sequence>
<reference evidence="3" key="1">
    <citation type="submission" date="2020-02" db="EMBL/GenBank/DDBJ databases">
        <authorList>
            <person name="Meier V. D."/>
        </authorList>
    </citation>
    <scope>NUCLEOTIDE SEQUENCE</scope>
    <source>
        <strain evidence="3">AVDCRST_MAG27</strain>
    </source>
</reference>
<evidence type="ECO:0000313" key="3">
    <source>
        <dbReference type="EMBL" id="CAA9287133.1"/>
    </source>
</evidence>
<dbReference type="AlphaFoldDB" id="A0A6J4JTW1"/>
<evidence type="ECO:0000256" key="1">
    <source>
        <dbReference type="SAM" id="MobiDB-lite"/>
    </source>
</evidence>
<keyword evidence="2" id="KW-0732">Signal</keyword>
<evidence type="ECO:0000256" key="2">
    <source>
        <dbReference type="SAM" id="SignalP"/>
    </source>
</evidence>
<accession>A0A6J4JTW1</accession>
<feature type="compositionally biased region" description="Pro residues" evidence="1">
    <location>
        <begin position="53"/>
        <end position="92"/>
    </location>
</feature>
<feature type="chain" id="PRO_5026655056" evidence="2">
    <location>
        <begin position="22"/>
        <end position="99"/>
    </location>
</feature>
<name>A0A6J4JTW1_9PROT</name>
<dbReference type="EMBL" id="CADCTD010000182">
    <property type="protein sequence ID" value="CAA9287133.1"/>
    <property type="molecule type" value="Genomic_DNA"/>
</dbReference>
<feature type="region of interest" description="Disordered" evidence="1">
    <location>
        <begin position="45"/>
        <end position="99"/>
    </location>
</feature>
<proteinExistence type="predicted"/>
<organism evidence="3">
    <name type="scientific">uncultured Craurococcus sp</name>
    <dbReference type="NCBI Taxonomy" id="1135998"/>
    <lineage>
        <taxon>Bacteria</taxon>
        <taxon>Pseudomonadati</taxon>
        <taxon>Pseudomonadota</taxon>
        <taxon>Alphaproteobacteria</taxon>
        <taxon>Acetobacterales</taxon>
        <taxon>Acetobacteraceae</taxon>
        <taxon>Craurococcus</taxon>
        <taxon>environmental samples</taxon>
    </lineage>
</organism>
<gene>
    <name evidence="3" type="ORF">AVDCRST_MAG27-4340</name>
</gene>